<dbReference type="SUPFAM" id="SSF82549">
    <property type="entry name" value="DAK1/DegV-like"/>
    <property type="match status" value="1"/>
</dbReference>
<dbReference type="Pfam" id="PF02645">
    <property type="entry name" value="DegV"/>
    <property type="match status" value="1"/>
</dbReference>
<dbReference type="EMBL" id="JAAXPR010000007">
    <property type="protein sequence ID" value="NKZ20296.1"/>
    <property type="molecule type" value="Genomic_DNA"/>
</dbReference>
<evidence type="ECO:0000313" key="4">
    <source>
        <dbReference type="Proteomes" id="UP000522720"/>
    </source>
</evidence>
<dbReference type="PANTHER" id="PTHR33434:SF2">
    <property type="entry name" value="FATTY ACID-BINDING PROTEIN TM_1468"/>
    <property type="match status" value="1"/>
</dbReference>
<dbReference type="Gene3D" id="2.20.28.50">
    <property type="entry name" value="degv family protein"/>
    <property type="match status" value="1"/>
</dbReference>
<dbReference type="PANTHER" id="PTHR33434">
    <property type="entry name" value="DEGV DOMAIN-CONTAINING PROTEIN DR_1986-RELATED"/>
    <property type="match status" value="1"/>
</dbReference>
<accession>A0A7X6S1L4</accession>
<dbReference type="AlphaFoldDB" id="A0A7X6S1L4"/>
<name>A0A7X6S1L4_9STRE</name>
<dbReference type="PROSITE" id="PS51482">
    <property type="entry name" value="DEGV"/>
    <property type="match status" value="1"/>
</dbReference>
<dbReference type="InterPro" id="IPR003797">
    <property type="entry name" value="DegV"/>
</dbReference>
<organism evidence="3 4">
    <name type="scientific">Streptococcus ovuberis</name>
    <dbReference type="NCBI Taxonomy" id="1936207"/>
    <lineage>
        <taxon>Bacteria</taxon>
        <taxon>Bacillati</taxon>
        <taxon>Bacillota</taxon>
        <taxon>Bacilli</taxon>
        <taxon>Lactobacillales</taxon>
        <taxon>Streptococcaceae</taxon>
        <taxon>Streptococcus</taxon>
    </lineage>
</organism>
<dbReference type="Gene3D" id="3.40.50.10440">
    <property type="entry name" value="Dihydroxyacetone kinase, domain 1"/>
    <property type="match status" value="1"/>
</dbReference>
<proteinExistence type="predicted"/>
<evidence type="ECO:0000256" key="2">
    <source>
        <dbReference type="ARBA" id="ARBA00023121"/>
    </source>
</evidence>
<comment type="caution">
    <text evidence="3">The sequence shown here is derived from an EMBL/GenBank/DDBJ whole genome shotgun (WGS) entry which is preliminary data.</text>
</comment>
<dbReference type="InterPro" id="IPR050270">
    <property type="entry name" value="DegV_domain_contain"/>
</dbReference>
<dbReference type="Proteomes" id="UP000522720">
    <property type="component" value="Unassembled WGS sequence"/>
</dbReference>
<dbReference type="InterPro" id="IPR043168">
    <property type="entry name" value="DegV_C"/>
</dbReference>
<sequence>MSWKIIADSSSELKSIENLAPDASYQRVPLTIQVEDRIFVDDENLDIDEMMEVMYASSKPASSACPSTEAYLQSYQGADKIFVVTITGTLSGSFNAARVAADMYKEEHPEAQIHLIDSKSAGGEVDLLVLELNRLIAQGLSFEEVATAITAYQEKTKLLFVLAKVDNLVKNGRLSKVLGTVIGLLNIRLVGQASDEGTLEMLQKARGHKKSVSTAYEEFLKAGYKGGKVVIGHRNNEKFVEQFSDLIHSQFPAAEIVVLPTSGLCSFYAEEGGLLIGYEI</sequence>
<dbReference type="Gene3D" id="3.30.1180.10">
    <property type="match status" value="1"/>
</dbReference>
<dbReference type="GO" id="GO:0008289">
    <property type="term" value="F:lipid binding"/>
    <property type="evidence" value="ECO:0007669"/>
    <property type="project" value="UniProtKB-KW"/>
</dbReference>
<evidence type="ECO:0000256" key="1">
    <source>
        <dbReference type="ARBA" id="ARBA00003238"/>
    </source>
</evidence>
<keyword evidence="2" id="KW-0446">Lipid-binding</keyword>
<reference evidence="3 4" key="1">
    <citation type="submission" date="2020-04" db="EMBL/GenBank/DDBJ databases">
        <title>MicrobeNet Type strains.</title>
        <authorList>
            <person name="Nicholson A.C."/>
        </authorList>
    </citation>
    <scope>NUCLEOTIDE SEQUENCE [LARGE SCALE GENOMIC DNA]</scope>
    <source>
        <strain evidence="3 4">CCUG 69612</strain>
    </source>
</reference>
<protein>
    <submittedName>
        <fullName evidence="3">DegV family protein</fullName>
    </submittedName>
</protein>
<comment type="function">
    <text evidence="1">May bind long-chain fatty acids, such as palmitate, and may play a role in lipid transport or fatty acid metabolism.</text>
</comment>
<gene>
    <name evidence="3" type="ORF">HF992_05475</name>
</gene>
<dbReference type="RefSeq" id="WP_168549052.1">
    <property type="nucleotide sequence ID" value="NZ_JAAXPR010000007.1"/>
</dbReference>
<dbReference type="NCBIfam" id="TIGR00762">
    <property type="entry name" value="DegV"/>
    <property type="match status" value="1"/>
</dbReference>
<evidence type="ECO:0000313" key="3">
    <source>
        <dbReference type="EMBL" id="NKZ20296.1"/>
    </source>
</evidence>
<keyword evidence="4" id="KW-1185">Reference proteome</keyword>